<dbReference type="Pfam" id="PF14312">
    <property type="entry name" value="FG-GAP_2"/>
    <property type="match status" value="5"/>
</dbReference>
<dbReference type="InterPro" id="IPR013517">
    <property type="entry name" value="FG-GAP"/>
</dbReference>
<dbReference type="InterPro" id="IPR013519">
    <property type="entry name" value="Int_alpha_beta-p"/>
</dbReference>
<dbReference type="Gene3D" id="2.130.10.130">
    <property type="entry name" value="Integrin alpha, N-terminal"/>
    <property type="match status" value="2"/>
</dbReference>
<dbReference type="SMART" id="SM00191">
    <property type="entry name" value="Int_alpha"/>
    <property type="match status" value="5"/>
</dbReference>
<keyword evidence="2" id="KW-0677">Repeat</keyword>
<sequence>MGAWRSALMKLRHTIDSRAGALCAGRVSRAWSRSWAVLALVIALACGDCAAQSLLLADTEPGAELAYAMALDGPRLAAGAPGDFSRSGVVHVYECTGQGCAQPVALNPIDLAPGDLFGAALGLSADTLAIGAPGQGGGVVYVYVNDGFGWVLQQKLGATPALPDERFGAALAIQAGRVVVGAPAADNAAGALYVFERSNGTWTQTDRLQADDASAGDALGTSVALSGSTLLGGAPQWTSAQAGSYGRGAVYVFEFVVSDWTQQARLLPLTAANGDLFGSAVSLSGNRAVIGAPLADAGVGGAFVFGRSGQLWTQQAHLAAPGGLAGDRFGWSVALDGDQLLVGAPFALAGCGGATRYVFNGASWLAAAGPALAQTTPGGLVGWSVAAQTQRWLVGVPGYSGAPSHVGAAYWRDSADAIFIEGFDDVGAAACIAAH</sequence>
<dbReference type="AlphaFoldDB" id="A0A1I4YTZ4"/>
<dbReference type="Proteomes" id="UP000198575">
    <property type="component" value="Unassembled WGS sequence"/>
</dbReference>
<accession>A0A1I4YTZ4</accession>
<dbReference type="PROSITE" id="PS51470">
    <property type="entry name" value="FG_GAP"/>
    <property type="match status" value="1"/>
</dbReference>
<evidence type="ECO:0000256" key="2">
    <source>
        <dbReference type="ARBA" id="ARBA00022737"/>
    </source>
</evidence>
<dbReference type="InterPro" id="IPR011043">
    <property type="entry name" value="Gal_Oxase/kelch_b-propeller"/>
</dbReference>
<dbReference type="PANTHER" id="PTHR36220">
    <property type="entry name" value="UNNAMED PRODUCT"/>
    <property type="match status" value="1"/>
</dbReference>
<keyword evidence="1" id="KW-0732">Signal</keyword>
<keyword evidence="3" id="KW-0325">Glycoprotein</keyword>
<dbReference type="PANTHER" id="PTHR36220:SF1">
    <property type="entry name" value="GAMMA TUBULIN COMPLEX COMPONENT C-TERMINAL DOMAIN-CONTAINING PROTEIN"/>
    <property type="match status" value="1"/>
</dbReference>
<evidence type="ECO:0000256" key="3">
    <source>
        <dbReference type="ARBA" id="ARBA00023180"/>
    </source>
</evidence>
<evidence type="ECO:0000256" key="1">
    <source>
        <dbReference type="ARBA" id="ARBA00022729"/>
    </source>
</evidence>
<dbReference type="InterPro" id="IPR028994">
    <property type="entry name" value="Integrin_alpha_N"/>
</dbReference>
<dbReference type="EMBL" id="FOVF01000020">
    <property type="protein sequence ID" value="SFN41481.1"/>
    <property type="molecule type" value="Genomic_DNA"/>
</dbReference>
<dbReference type="SUPFAM" id="SSF50965">
    <property type="entry name" value="Galactose oxidase, central domain"/>
    <property type="match status" value="1"/>
</dbReference>
<proteinExistence type="predicted"/>
<protein>
    <submittedName>
        <fullName evidence="4">FG-GAP repeat-containing protein</fullName>
    </submittedName>
</protein>
<reference evidence="4 5" key="1">
    <citation type="submission" date="2016-10" db="EMBL/GenBank/DDBJ databases">
        <authorList>
            <person name="de Groot N.N."/>
        </authorList>
    </citation>
    <scope>NUCLEOTIDE SEQUENCE [LARGE SCALE GENOMIC DNA]</scope>
    <source>
        <strain evidence="4 5">CGMCC 1.7659</strain>
    </source>
</reference>
<keyword evidence="5" id="KW-1185">Reference proteome</keyword>
<evidence type="ECO:0000313" key="4">
    <source>
        <dbReference type="EMBL" id="SFN41481.1"/>
    </source>
</evidence>
<organism evidence="4 5">
    <name type="scientific">Dokdonella immobilis</name>
    <dbReference type="NCBI Taxonomy" id="578942"/>
    <lineage>
        <taxon>Bacteria</taxon>
        <taxon>Pseudomonadati</taxon>
        <taxon>Pseudomonadota</taxon>
        <taxon>Gammaproteobacteria</taxon>
        <taxon>Lysobacterales</taxon>
        <taxon>Rhodanobacteraceae</taxon>
        <taxon>Dokdonella</taxon>
    </lineage>
</organism>
<dbReference type="STRING" id="578942.SAMN05216289_12014"/>
<gene>
    <name evidence="4" type="ORF">SAMN05216289_12014</name>
</gene>
<name>A0A1I4YTZ4_9GAMM</name>
<dbReference type="OrthoDB" id="5956752at2"/>
<evidence type="ECO:0000313" key="5">
    <source>
        <dbReference type="Proteomes" id="UP000198575"/>
    </source>
</evidence>